<dbReference type="Proteomes" id="UP000679722">
    <property type="component" value="Unassembled WGS sequence"/>
</dbReference>
<evidence type="ECO:0000259" key="2">
    <source>
        <dbReference type="PROSITE" id="PS50110"/>
    </source>
</evidence>
<keyword evidence="1" id="KW-0597">Phosphoprotein</keyword>
<feature type="domain" description="EAL" evidence="3">
    <location>
        <begin position="471"/>
        <end position="723"/>
    </location>
</feature>
<dbReference type="PANTHER" id="PTHR33121:SF70">
    <property type="entry name" value="SIGNALING PROTEIN YKOW"/>
    <property type="match status" value="1"/>
</dbReference>
<dbReference type="InterPro" id="IPR021800">
    <property type="entry name" value="DUF3369"/>
</dbReference>
<dbReference type="InterPro" id="IPR001789">
    <property type="entry name" value="Sig_transdc_resp-reg_receiver"/>
</dbReference>
<keyword evidence="5" id="KW-1185">Reference proteome</keyword>
<name>A0ABS5HAQ1_9GAMM</name>
<evidence type="ECO:0000256" key="1">
    <source>
        <dbReference type="PROSITE-ProRule" id="PRU00169"/>
    </source>
</evidence>
<reference evidence="4 5" key="1">
    <citation type="submission" date="2021-04" db="EMBL/GenBank/DDBJ databases">
        <authorList>
            <person name="Sun C."/>
        </authorList>
    </citation>
    <scope>NUCLEOTIDE SEQUENCE [LARGE SCALE GENOMIC DNA]</scope>
    <source>
        <strain evidence="4 5">A79</strain>
    </source>
</reference>
<dbReference type="Pfam" id="PF11849">
    <property type="entry name" value="DUF3369"/>
    <property type="match status" value="1"/>
</dbReference>
<dbReference type="PROSITE" id="PS50110">
    <property type="entry name" value="RESPONSE_REGULATORY"/>
    <property type="match status" value="1"/>
</dbReference>
<dbReference type="EMBL" id="JAGSSV010000003">
    <property type="protein sequence ID" value="MBR7888039.1"/>
    <property type="molecule type" value="Genomic_DNA"/>
</dbReference>
<dbReference type="Gene3D" id="3.30.70.270">
    <property type="match status" value="1"/>
</dbReference>
<dbReference type="SMART" id="SM00448">
    <property type="entry name" value="REC"/>
    <property type="match status" value="1"/>
</dbReference>
<sequence length="723" mass="81164">MDLPSDKRAYCKILSVEDDPDYQEALLNGLSALNYDGKKVEFLTAASASEAATVIAANPDIAVVFLDVVMETDQAGLRLIRIIRDVIGNDLMRIVLLTGQPGMAPVDDLIGQYDIDDYWCKSDLTQAHLQTIVLSNLRTWEHLSDMKEARHGMQLLLAASQRLAAKCDITDYSHSILEEIALLLKVKNGGIVCLYHPEDEAIDKALIVAGSGEFSQHTHKHFLSVIEDTVLKNAVEQANTQKSHVFLEGFSVLYFSSKELDGLEYLVVVKLERQLMSNEINLLQVFCENIRAGFRNVALHNKLTELAYIEPTLGIHNKNWLVREIRDMFSWEREKATLLMFYVEDLAYTESVLGSKYCDQLTLSLYEHLSQFFDGSVDISLLERDTLVLLVYGEQTFNASSLERVIHSSVTVDSATYALDLTVSLVKFSDFPSYNAEQLVSVGKSTLERAKYDGVSFLAFSDSLAEAMFGRYELLKDLREAIVNDGIVAYFQPKLDFKTNTLIGFEALARWIYKDGTFIPPDQFIALAESSGLIDKLDQQMVRQSCRAINALKAIGVHVPISVNVAGSEIIRPDYFDCFNSLLAEEDVPYDMIELEITESQFIEEKSYINAHLSALKDLGVGINIDDFGTGYSSLAYLSTLSVSTIKIDHSFVWRMDESEKDWKILKMIIELGHNLGFNVIAEGIETEQQKNHLLSLGCEHGQGYLFAKPMSLEKTLKWAQAD</sequence>
<proteinExistence type="predicted"/>
<gene>
    <name evidence="4" type="ORF">J9B83_03720</name>
</gene>
<dbReference type="SUPFAM" id="SSF141868">
    <property type="entry name" value="EAL domain-like"/>
    <property type="match status" value="1"/>
</dbReference>
<feature type="modified residue" description="4-aspartylphosphate" evidence="1">
    <location>
        <position position="67"/>
    </location>
</feature>
<dbReference type="InterPro" id="IPR001633">
    <property type="entry name" value="EAL_dom"/>
</dbReference>
<dbReference type="Gene3D" id="3.20.20.450">
    <property type="entry name" value="EAL domain"/>
    <property type="match status" value="1"/>
</dbReference>
<evidence type="ECO:0000313" key="4">
    <source>
        <dbReference type="EMBL" id="MBR7888039.1"/>
    </source>
</evidence>
<dbReference type="SUPFAM" id="SSF52172">
    <property type="entry name" value="CheY-like"/>
    <property type="match status" value="1"/>
</dbReference>
<dbReference type="Pfam" id="PF00563">
    <property type="entry name" value="EAL"/>
    <property type="match status" value="1"/>
</dbReference>
<feature type="domain" description="Response regulatory" evidence="2">
    <location>
        <begin position="12"/>
        <end position="136"/>
    </location>
</feature>
<dbReference type="PROSITE" id="PS50883">
    <property type="entry name" value="EAL"/>
    <property type="match status" value="1"/>
</dbReference>
<dbReference type="InterPro" id="IPR011006">
    <property type="entry name" value="CheY-like_superfamily"/>
</dbReference>
<reference evidence="5" key="2">
    <citation type="submission" date="2023-07" db="EMBL/GenBank/DDBJ databases">
        <title>Marinomonas vulgaris A79, complete genome.</title>
        <authorList>
            <person name="Ying J.-J."/>
        </authorList>
    </citation>
    <scope>NUCLEOTIDE SEQUENCE [LARGE SCALE GENOMIC DNA]</scope>
    <source>
        <strain evidence="5">A79</strain>
    </source>
</reference>
<evidence type="ECO:0000313" key="5">
    <source>
        <dbReference type="Proteomes" id="UP000679722"/>
    </source>
</evidence>
<dbReference type="SMART" id="SM00052">
    <property type="entry name" value="EAL"/>
    <property type="match status" value="1"/>
</dbReference>
<evidence type="ECO:0000259" key="3">
    <source>
        <dbReference type="PROSITE" id="PS50883"/>
    </source>
</evidence>
<comment type="caution">
    <text evidence="4">The sequence shown here is derived from an EMBL/GenBank/DDBJ whole genome shotgun (WGS) entry which is preliminary data.</text>
</comment>
<dbReference type="Gene3D" id="3.40.50.2300">
    <property type="match status" value="1"/>
</dbReference>
<dbReference type="RefSeq" id="WP_211535395.1">
    <property type="nucleotide sequence ID" value="NZ_JAGSSV010000003.1"/>
</dbReference>
<dbReference type="InterPro" id="IPR050706">
    <property type="entry name" value="Cyclic-di-GMP_PDE-like"/>
</dbReference>
<dbReference type="InterPro" id="IPR043128">
    <property type="entry name" value="Rev_trsase/Diguanyl_cyclase"/>
</dbReference>
<accession>A0ABS5HAQ1</accession>
<dbReference type="CDD" id="cd01948">
    <property type="entry name" value="EAL"/>
    <property type="match status" value="1"/>
</dbReference>
<protein>
    <submittedName>
        <fullName evidence="4">EAL domain-containing protein</fullName>
    </submittedName>
</protein>
<dbReference type="InterPro" id="IPR035919">
    <property type="entry name" value="EAL_sf"/>
</dbReference>
<organism evidence="4 5">
    <name type="scientific">Marinomonas vulgaris</name>
    <dbReference type="NCBI Taxonomy" id="2823372"/>
    <lineage>
        <taxon>Bacteria</taxon>
        <taxon>Pseudomonadati</taxon>
        <taxon>Pseudomonadota</taxon>
        <taxon>Gammaproteobacteria</taxon>
        <taxon>Oceanospirillales</taxon>
        <taxon>Oceanospirillaceae</taxon>
        <taxon>Marinomonas</taxon>
    </lineage>
</organism>
<dbReference type="PANTHER" id="PTHR33121">
    <property type="entry name" value="CYCLIC DI-GMP PHOSPHODIESTERASE PDEF"/>
    <property type="match status" value="1"/>
</dbReference>